<reference evidence="7 8" key="1">
    <citation type="submission" date="2018-06" db="EMBL/GenBank/DDBJ databases">
        <title>Complete Genomes of Monosporascus.</title>
        <authorList>
            <person name="Robinson A.J."/>
            <person name="Natvig D.O."/>
        </authorList>
    </citation>
    <scope>NUCLEOTIDE SEQUENCE [LARGE SCALE GENOMIC DNA]</scope>
    <source>
        <strain evidence="7 8">CBS 110550</strain>
    </source>
</reference>
<dbReference type="SMART" id="SM00249">
    <property type="entry name" value="PHD"/>
    <property type="match status" value="2"/>
</dbReference>
<comment type="caution">
    <text evidence="7">The sequence shown here is derived from an EMBL/GenBank/DDBJ whole genome shotgun (WGS) entry which is preliminary data.</text>
</comment>
<keyword evidence="1" id="KW-0479">Metal-binding</keyword>
<dbReference type="OrthoDB" id="5876363at2759"/>
<dbReference type="Proteomes" id="UP000293360">
    <property type="component" value="Unassembled WGS sequence"/>
</dbReference>
<feature type="compositionally biased region" description="Low complexity" evidence="5">
    <location>
        <begin position="1192"/>
        <end position="1204"/>
    </location>
</feature>
<feature type="region of interest" description="Disordered" evidence="5">
    <location>
        <begin position="122"/>
        <end position="243"/>
    </location>
</feature>
<feature type="compositionally biased region" description="Polar residues" evidence="5">
    <location>
        <begin position="187"/>
        <end position="198"/>
    </location>
</feature>
<evidence type="ECO:0000256" key="3">
    <source>
        <dbReference type="ARBA" id="ARBA00022833"/>
    </source>
</evidence>
<dbReference type="EMBL" id="QJNU01000256">
    <property type="protein sequence ID" value="RYP03472.1"/>
    <property type="molecule type" value="Genomic_DNA"/>
</dbReference>
<dbReference type="GO" id="GO:0008270">
    <property type="term" value="F:zinc ion binding"/>
    <property type="evidence" value="ECO:0007669"/>
    <property type="project" value="UniProtKB-KW"/>
</dbReference>
<dbReference type="GO" id="GO:0006357">
    <property type="term" value="P:regulation of transcription by RNA polymerase II"/>
    <property type="evidence" value="ECO:0007669"/>
    <property type="project" value="TreeGrafter"/>
</dbReference>
<keyword evidence="3" id="KW-0862">Zinc</keyword>
<dbReference type="PROSITE" id="PS01359">
    <property type="entry name" value="ZF_PHD_1"/>
    <property type="match status" value="1"/>
</dbReference>
<evidence type="ECO:0000259" key="6">
    <source>
        <dbReference type="PROSITE" id="PS50016"/>
    </source>
</evidence>
<dbReference type="InterPro" id="IPR011011">
    <property type="entry name" value="Znf_FYVE_PHD"/>
</dbReference>
<feature type="compositionally biased region" description="Low complexity" evidence="5">
    <location>
        <begin position="10"/>
        <end position="23"/>
    </location>
</feature>
<feature type="compositionally biased region" description="Basic residues" evidence="5">
    <location>
        <begin position="747"/>
        <end position="766"/>
    </location>
</feature>
<gene>
    <name evidence="7" type="ORF">DL764_005113</name>
</gene>
<dbReference type="InterPro" id="IPR019787">
    <property type="entry name" value="Znf_PHD-finger"/>
</dbReference>
<evidence type="ECO:0000313" key="8">
    <source>
        <dbReference type="Proteomes" id="UP000293360"/>
    </source>
</evidence>
<dbReference type="Pfam" id="PF00628">
    <property type="entry name" value="PHD"/>
    <property type="match status" value="2"/>
</dbReference>
<dbReference type="STRING" id="155417.A0A4Q4TC24"/>
<evidence type="ECO:0000313" key="7">
    <source>
        <dbReference type="EMBL" id="RYP03472.1"/>
    </source>
</evidence>
<dbReference type="CDD" id="cd15535">
    <property type="entry name" value="PHD1_Rco1"/>
    <property type="match status" value="1"/>
</dbReference>
<dbReference type="Gene3D" id="3.30.40.10">
    <property type="entry name" value="Zinc/RING finger domain, C3HC4 (zinc finger)"/>
    <property type="match status" value="2"/>
</dbReference>
<dbReference type="AlphaFoldDB" id="A0A4Q4TC24"/>
<feature type="region of interest" description="Disordered" evidence="5">
    <location>
        <begin position="670"/>
        <end position="791"/>
    </location>
</feature>
<protein>
    <recommendedName>
        <fullName evidence="6">PHD-type domain-containing protein</fullName>
    </recommendedName>
</protein>
<dbReference type="GO" id="GO:0032221">
    <property type="term" value="C:Rpd3S complex"/>
    <property type="evidence" value="ECO:0007669"/>
    <property type="project" value="TreeGrafter"/>
</dbReference>
<feature type="region of interest" description="Disordered" evidence="5">
    <location>
        <begin position="1160"/>
        <end position="1207"/>
    </location>
</feature>
<dbReference type="InterPro" id="IPR019786">
    <property type="entry name" value="Zinc_finger_PHD-type_CS"/>
</dbReference>
<dbReference type="InterPro" id="IPR052819">
    <property type="entry name" value="Chromatin_regulatory_protein"/>
</dbReference>
<accession>A0A4Q4TC24</accession>
<proteinExistence type="predicted"/>
<name>A0A4Q4TC24_9PEZI</name>
<dbReference type="InterPro" id="IPR013083">
    <property type="entry name" value="Znf_RING/FYVE/PHD"/>
</dbReference>
<evidence type="ECO:0000256" key="1">
    <source>
        <dbReference type="ARBA" id="ARBA00022723"/>
    </source>
</evidence>
<feature type="region of interest" description="Disordered" evidence="5">
    <location>
        <begin position="492"/>
        <end position="533"/>
    </location>
</feature>
<dbReference type="PROSITE" id="PS50016">
    <property type="entry name" value="ZF_PHD_2"/>
    <property type="match status" value="1"/>
</dbReference>
<sequence>MTSNPKPTRSRYSSPLQLSSSPSGHNRGSGAHHEERILMRRWLEPPVQNKASYQEAGLMKAGVVENMAPLGTLPKPAVAKKPAMPGADHGNGAAPPAVKRIVLKKPLSAAAAPVPVVAAAAEENTSPPHASGAFPEADDPDAMMLSPSSRPFLSLPVMDDGEDEDYVPKKSSKVGRTSLTTKDKTLSHSPNNMNIDANSTTTRRQSSRRKSARPSPPPPASPVEAVPSPFHAPPSTLGRQPQDKDLADKVVEFAVEEALAHYRYPTAWALRLLYDENSHDPQFVSMIEDIYHQRADPEILREFNRLISEKKRDGKKENKGCYYFVPPSTGNRFTPRKPKPAPYATLVRMDLSTFKEVAPDADGRATKKIKLEKGNDALLRPDVGVGADAGEVNGASLDSDLNSPAASTTAAGTAAPAAAATTAPAAADIMAAADADTATAVAATPANAAATPMAAAVTPTVAAATPTAAAATPMAGITRAPVIRPAAAAAAGGGLNGIKNTKSPQRKKKRSGSVSSSSSLSSVPEDMPDDYDEYMDQVDDDLAVSRPRSAEGNDAPDLVGPAQPISAAQKKLGTKKKNASPKPASHPSNATHTTATPNPHDLSMPAAVFTNGASHRTPAPLKFASKYAELDAASEHLSNQKVEKRLQNRRITTAASADSFVRDGLGSDGLLEDAPAAQPPPAVVASAEQNRCSRTPALTGRAARAAKRNHDEVEDSISPTSALFQTGLEPPSSRRNSRAATPSNLRSAKKPRGGLRVKTSPMKKKGTSAGIPRGGGERPSPAANGPQANQDDNDDSCYTCGGNGELVCCDGCNYSFHFLCIDPPMSEGHMPDEWYCNECTQRYFPPIGERKGAFSDFLAVLERKNPRAFRLPEDIREHFEGVRTGPDGEYEDSAPVAKPKTNKKGYEEAFDFFKVKNADGSPALCHLCHKAAADDRPLIPCSVCGLNWHLECLDPPLAVPPPPRTWRCPAHVDDLLRSLPERLAPAHKYRKVKHAPAIEQIYSRGMANNGWIEIEEDSDDDDDADAWRQHKGYGRIFRLPEKGVKLDFISRVHENRRSQIPIRTGPPNPAFAVAPSARSLVEQQAALSLSQLAQGGSDGVNQLVQALVSEANPTLVSLMAIGDAERIANGNLSTADVTALNAMLAQVDSMKTAITKVLASHNPPATPGAGHPATPAKTPEKTSSAPDNLSSANAIVGVNGNANAPDDIRDSVRDDIIKASKDDSVVQVDQALAESSCEGPHLVDTDAF</sequence>
<dbReference type="SUPFAM" id="SSF57903">
    <property type="entry name" value="FYVE/PHD zinc finger"/>
    <property type="match status" value="2"/>
</dbReference>
<feature type="domain" description="PHD-type" evidence="6">
    <location>
        <begin position="794"/>
        <end position="842"/>
    </location>
</feature>
<dbReference type="PANTHER" id="PTHR47636">
    <property type="entry name" value="TRANSCRIPTIONAL REGULATORY PROTEIN RCO1"/>
    <property type="match status" value="1"/>
</dbReference>
<evidence type="ECO:0000256" key="4">
    <source>
        <dbReference type="PROSITE-ProRule" id="PRU00146"/>
    </source>
</evidence>
<evidence type="ECO:0000256" key="2">
    <source>
        <dbReference type="ARBA" id="ARBA00022771"/>
    </source>
</evidence>
<dbReference type="PANTHER" id="PTHR47636:SF1">
    <property type="entry name" value="TRANSCRIPTIONAL REGULATORY PROTEIN RCO1"/>
    <property type="match status" value="1"/>
</dbReference>
<feature type="compositionally biased region" description="Low complexity" evidence="5">
    <location>
        <begin position="512"/>
        <end position="525"/>
    </location>
</feature>
<organism evidence="7 8">
    <name type="scientific">Monosporascus ibericus</name>
    <dbReference type="NCBI Taxonomy" id="155417"/>
    <lineage>
        <taxon>Eukaryota</taxon>
        <taxon>Fungi</taxon>
        <taxon>Dikarya</taxon>
        <taxon>Ascomycota</taxon>
        <taxon>Pezizomycotina</taxon>
        <taxon>Sordariomycetes</taxon>
        <taxon>Xylariomycetidae</taxon>
        <taxon>Xylariales</taxon>
        <taxon>Xylariales incertae sedis</taxon>
        <taxon>Monosporascus</taxon>
    </lineage>
</organism>
<feature type="region of interest" description="Disordered" evidence="5">
    <location>
        <begin position="1"/>
        <end position="36"/>
    </location>
</feature>
<evidence type="ECO:0000256" key="5">
    <source>
        <dbReference type="SAM" id="MobiDB-lite"/>
    </source>
</evidence>
<feature type="compositionally biased region" description="Polar residues" evidence="5">
    <location>
        <begin position="586"/>
        <end position="597"/>
    </location>
</feature>
<feature type="compositionally biased region" description="Low complexity" evidence="5">
    <location>
        <begin position="145"/>
        <end position="156"/>
    </location>
</feature>
<feature type="compositionally biased region" description="Low complexity" evidence="5">
    <location>
        <begin position="1167"/>
        <end position="1177"/>
    </location>
</feature>
<feature type="region of interest" description="Disordered" evidence="5">
    <location>
        <begin position="570"/>
        <end position="603"/>
    </location>
</feature>
<keyword evidence="8" id="KW-1185">Reference proteome</keyword>
<dbReference type="InterPro" id="IPR001965">
    <property type="entry name" value="Znf_PHD"/>
</dbReference>
<feature type="compositionally biased region" description="Polar residues" evidence="5">
    <location>
        <begin position="1181"/>
        <end position="1191"/>
    </location>
</feature>
<keyword evidence="2 4" id="KW-0863">Zinc-finger</keyword>